<evidence type="ECO:0000256" key="1">
    <source>
        <dbReference type="ARBA" id="ARBA00004496"/>
    </source>
</evidence>
<proteinExistence type="inferred from homology"/>
<dbReference type="InterPro" id="IPR001986">
    <property type="entry name" value="Enolpyruvate_Tfrase_dom"/>
</dbReference>
<keyword evidence="8 12" id="KW-0131">Cell cycle</keyword>
<dbReference type="Proteomes" id="UP000620075">
    <property type="component" value="Unassembled WGS sequence"/>
</dbReference>
<dbReference type="Gene3D" id="3.65.10.10">
    <property type="entry name" value="Enolpyruvate transferase domain"/>
    <property type="match status" value="2"/>
</dbReference>
<name>A0A934NCW8_9BACT</name>
<feature type="binding site" evidence="12">
    <location>
        <position position="102"/>
    </location>
    <ligand>
        <name>UDP-N-acetyl-alpha-D-glucosamine</name>
        <dbReference type="ChEBI" id="CHEBI:57705"/>
    </ligand>
</feature>
<keyword evidence="6 12" id="KW-0133">Cell shape</keyword>
<evidence type="ECO:0000256" key="7">
    <source>
        <dbReference type="ARBA" id="ARBA00022984"/>
    </source>
</evidence>
<dbReference type="AlphaFoldDB" id="A0A934NCW8"/>
<comment type="catalytic activity">
    <reaction evidence="11 12">
        <text>phosphoenolpyruvate + UDP-N-acetyl-alpha-D-glucosamine = UDP-N-acetyl-3-O-(1-carboxyvinyl)-alpha-D-glucosamine + phosphate</text>
        <dbReference type="Rhea" id="RHEA:18681"/>
        <dbReference type="ChEBI" id="CHEBI:43474"/>
        <dbReference type="ChEBI" id="CHEBI:57705"/>
        <dbReference type="ChEBI" id="CHEBI:58702"/>
        <dbReference type="ChEBI" id="CHEBI:68483"/>
        <dbReference type="EC" id="2.5.1.7"/>
    </reaction>
</comment>
<dbReference type="EMBL" id="JAEKNQ010000045">
    <property type="protein sequence ID" value="MBJ7603936.1"/>
    <property type="molecule type" value="Genomic_DNA"/>
</dbReference>
<keyword evidence="4 12" id="KW-0132">Cell division</keyword>
<evidence type="ECO:0000313" key="14">
    <source>
        <dbReference type="EMBL" id="MBJ7603936.1"/>
    </source>
</evidence>
<dbReference type="GO" id="GO:0071555">
    <property type="term" value="P:cell wall organization"/>
    <property type="evidence" value="ECO:0007669"/>
    <property type="project" value="UniProtKB-KW"/>
</dbReference>
<evidence type="ECO:0000256" key="10">
    <source>
        <dbReference type="ARBA" id="ARBA00038367"/>
    </source>
</evidence>
<dbReference type="PANTHER" id="PTHR43783:SF1">
    <property type="entry name" value="UDP-N-ACETYLGLUCOSAMINE 1-CARBOXYVINYLTRANSFERASE"/>
    <property type="match status" value="1"/>
</dbReference>
<dbReference type="SUPFAM" id="SSF55205">
    <property type="entry name" value="EPT/RTPC-like"/>
    <property type="match status" value="1"/>
</dbReference>
<comment type="function">
    <text evidence="12">Cell wall formation. Adds enolpyruvyl to UDP-N-acetylglucosamine.</text>
</comment>
<dbReference type="InterPro" id="IPR005750">
    <property type="entry name" value="UDP_GlcNAc_COvinyl_MurA"/>
</dbReference>
<dbReference type="EC" id="2.5.1.7" evidence="12"/>
<dbReference type="GO" id="GO:0008360">
    <property type="term" value="P:regulation of cell shape"/>
    <property type="evidence" value="ECO:0007669"/>
    <property type="project" value="UniProtKB-KW"/>
</dbReference>
<gene>
    <name evidence="12 14" type="primary">murA</name>
    <name evidence="14" type="ORF">JF888_12195</name>
</gene>
<feature type="binding site" evidence="12">
    <location>
        <position position="339"/>
    </location>
    <ligand>
        <name>UDP-N-acetyl-alpha-D-glucosamine</name>
        <dbReference type="ChEBI" id="CHEBI:57705"/>
    </ligand>
</feature>
<comment type="pathway">
    <text evidence="2 12">Cell wall biogenesis; peptidoglycan biosynthesis.</text>
</comment>
<evidence type="ECO:0000256" key="5">
    <source>
        <dbReference type="ARBA" id="ARBA00022679"/>
    </source>
</evidence>
<dbReference type="GO" id="GO:0008760">
    <property type="term" value="F:UDP-N-acetylglucosamine 1-carboxyvinyltransferase activity"/>
    <property type="evidence" value="ECO:0007669"/>
    <property type="project" value="UniProtKB-UniRule"/>
</dbReference>
<evidence type="ECO:0000256" key="8">
    <source>
        <dbReference type="ARBA" id="ARBA00023306"/>
    </source>
</evidence>
<dbReference type="PANTHER" id="PTHR43783">
    <property type="entry name" value="UDP-N-ACETYLGLUCOSAMINE 1-CARBOXYVINYLTRANSFERASE"/>
    <property type="match status" value="1"/>
</dbReference>
<dbReference type="GO" id="GO:0051301">
    <property type="term" value="P:cell division"/>
    <property type="evidence" value="ECO:0007669"/>
    <property type="project" value="UniProtKB-KW"/>
</dbReference>
<keyword evidence="3 12" id="KW-0963">Cytoplasm</keyword>
<evidence type="ECO:0000256" key="11">
    <source>
        <dbReference type="ARBA" id="ARBA00047527"/>
    </source>
</evidence>
<evidence type="ECO:0000313" key="15">
    <source>
        <dbReference type="Proteomes" id="UP000620075"/>
    </source>
</evidence>
<organism evidence="14 15">
    <name type="scientific">Candidatus Dormiibacter inghamiae</name>
    <dbReference type="NCBI Taxonomy" id="3127013"/>
    <lineage>
        <taxon>Bacteria</taxon>
        <taxon>Bacillati</taxon>
        <taxon>Candidatus Dormiibacterota</taxon>
        <taxon>Candidatus Dormibacteria</taxon>
        <taxon>Candidatus Dormibacterales</taxon>
        <taxon>Candidatus Dormibacteraceae</taxon>
        <taxon>Candidatus Dormiibacter</taxon>
    </lineage>
</organism>
<evidence type="ECO:0000256" key="6">
    <source>
        <dbReference type="ARBA" id="ARBA00022960"/>
    </source>
</evidence>
<dbReference type="NCBIfam" id="NF006873">
    <property type="entry name" value="PRK09369.1"/>
    <property type="match status" value="1"/>
</dbReference>
<comment type="similarity">
    <text evidence="10 12">Belongs to the EPSP synthase family. MurA subfamily.</text>
</comment>
<dbReference type="InterPro" id="IPR050068">
    <property type="entry name" value="MurA_subfamily"/>
</dbReference>
<evidence type="ECO:0000256" key="12">
    <source>
        <dbReference type="HAMAP-Rule" id="MF_00111"/>
    </source>
</evidence>
<dbReference type="InterPro" id="IPR013792">
    <property type="entry name" value="RNA3'P_cycl/enolpyr_Trfase_a/b"/>
</dbReference>
<evidence type="ECO:0000256" key="2">
    <source>
        <dbReference type="ARBA" id="ARBA00004752"/>
    </source>
</evidence>
<keyword evidence="5 12" id="KW-0808">Transferase</keyword>
<keyword evidence="9 12" id="KW-0961">Cell wall biogenesis/degradation</keyword>
<comment type="subcellular location">
    <subcellularLocation>
        <location evidence="1 12">Cytoplasm</location>
    </subcellularLocation>
</comment>
<keyword evidence="7 12" id="KW-0573">Peptidoglycan synthesis</keyword>
<dbReference type="GO" id="GO:0019277">
    <property type="term" value="P:UDP-N-acetylgalactosamine biosynthetic process"/>
    <property type="evidence" value="ECO:0007669"/>
    <property type="project" value="InterPro"/>
</dbReference>
<accession>A0A934NCW8</accession>
<feature type="domain" description="Enolpyruvate transferase" evidence="13">
    <location>
        <begin position="17"/>
        <end position="417"/>
    </location>
</feature>
<feature type="binding site" evidence="12">
    <location>
        <position position="317"/>
    </location>
    <ligand>
        <name>UDP-N-acetyl-alpha-D-glucosamine</name>
        <dbReference type="ChEBI" id="CHEBI:57705"/>
    </ligand>
</feature>
<dbReference type="InterPro" id="IPR036968">
    <property type="entry name" value="Enolpyruvate_Tfrase_sf"/>
</dbReference>
<evidence type="ECO:0000256" key="9">
    <source>
        <dbReference type="ARBA" id="ARBA00023316"/>
    </source>
</evidence>
<dbReference type="GO" id="GO:0005737">
    <property type="term" value="C:cytoplasm"/>
    <property type="evidence" value="ECO:0007669"/>
    <property type="project" value="UniProtKB-SubCell"/>
</dbReference>
<dbReference type="CDD" id="cd01555">
    <property type="entry name" value="UdpNAET"/>
    <property type="match status" value="1"/>
</dbReference>
<dbReference type="Pfam" id="PF00275">
    <property type="entry name" value="EPSP_synthase"/>
    <property type="match status" value="1"/>
</dbReference>
<feature type="binding site" evidence="12">
    <location>
        <begin position="32"/>
        <end position="33"/>
    </location>
    <ligand>
        <name>phosphoenolpyruvate</name>
        <dbReference type="ChEBI" id="CHEBI:58702"/>
    </ligand>
</feature>
<sequence length="441" mass="47406">MATEGGDGTAAAQLLITGGHRLRGRVQVAGSKNAALAIMAASLLTPEPLHLRNVPRILDTALMAEIVQAVGGRSKHDGEGRITLQATQVTDRVPAQMAQRMRASIVLLGPLLARTGEGRLTRPGGDQIGARRVEQHLRGFRAMGAQVEETEHEIIARSQGRLRGARIVLDLPTVTGTESLVMAATLAEGRTEIFNAAREPHVQDLCRLLNKMGADVRGAGTDQIVIYGGRRLRGTDHQIVPDYLEAGTYAIAAAAAGGDVTIEECPNEDLQQALLKLEEVGVQLEQRNRTLRVRRDPGRTLQAVDMGTWVHPGFPTDLQAQYMALMTQAQGSCVISEYIFENRFQHATELNRMGASIEINGRDALVTGPRQLQGATVGVSDIRSGAALVIAALCAHGVSAIEQAWHLDRGYEDLVEKFVALGADLERRPAAVPAGRRVEPA</sequence>
<dbReference type="NCBIfam" id="TIGR01072">
    <property type="entry name" value="murA"/>
    <property type="match status" value="1"/>
</dbReference>
<reference evidence="14 15" key="1">
    <citation type="submission" date="2020-10" db="EMBL/GenBank/DDBJ databases">
        <title>Ca. Dormibacterota MAGs.</title>
        <authorList>
            <person name="Montgomery K."/>
        </authorList>
    </citation>
    <scope>NUCLEOTIDE SEQUENCE [LARGE SCALE GENOMIC DNA]</scope>
    <source>
        <strain evidence="14">SC8811_S16_3</strain>
    </source>
</reference>
<protein>
    <recommendedName>
        <fullName evidence="12">UDP-N-acetylglucosamine 1-carboxyvinyltransferase</fullName>
        <ecNumber evidence="12">2.5.1.7</ecNumber>
    </recommendedName>
    <alternativeName>
        <fullName evidence="12">Enoylpyruvate transferase</fullName>
    </alternativeName>
    <alternativeName>
        <fullName evidence="12">UDP-N-acetylglucosamine enolpyruvyl transferase</fullName>
        <shortName evidence="12">EPT</shortName>
    </alternativeName>
</protein>
<dbReference type="GO" id="GO:0009252">
    <property type="term" value="P:peptidoglycan biosynthetic process"/>
    <property type="evidence" value="ECO:0007669"/>
    <property type="project" value="UniProtKB-UniRule"/>
</dbReference>
<comment type="caution">
    <text evidence="12">Lacks conserved residue(s) required for the propagation of feature annotation.</text>
</comment>
<evidence type="ECO:0000256" key="4">
    <source>
        <dbReference type="ARBA" id="ARBA00022618"/>
    </source>
</evidence>
<evidence type="ECO:0000259" key="13">
    <source>
        <dbReference type="Pfam" id="PF00275"/>
    </source>
</evidence>
<comment type="caution">
    <text evidence="14">The sequence shown here is derived from an EMBL/GenBank/DDBJ whole genome shotgun (WGS) entry which is preliminary data.</text>
</comment>
<dbReference type="HAMAP" id="MF_00111">
    <property type="entry name" value="MurA"/>
    <property type="match status" value="1"/>
</dbReference>
<feature type="active site" description="Proton donor" evidence="12">
    <location>
        <position position="126"/>
    </location>
</feature>
<evidence type="ECO:0000256" key="3">
    <source>
        <dbReference type="ARBA" id="ARBA00022490"/>
    </source>
</evidence>